<dbReference type="Proteomes" id="UP001652700">
    <property type="component" value="Unplaced"/>
</dbReference>
<dbReference type="GeneID" id="126886266"/>
<sequence length="181" mass="21141">MDDIMKITTKILNSIRARSLQRRFFKSQLEASDSAEHTALLLHTDVRWLSRGKFLDRFQELLPEIISFLEELGDDTHLLQNEKWLSDLAFLSDLTNHLNVLNLELQAPAHYNALVNGELDELFPERWIGRDGPVHWPPRSPELNKVDFFFWCYIKDVVYRTSPTTADDVKIRIKDAFQSVT</sequence>
<evidence type="ECO:0000313" key="2">
    <source>
        <dbReference type="Proteomes" id="UP001652700"/>
    </source>
</evidence>
<protein>
    <recommendedName>
        <fullName evidence="3">Zinc finger BED domain-containing protein 5-like</fullName>
    </recommendedName>
</protein>
<evidence type="ECO:0008006" key="3">
    <source>
        <dbReference type="Google" id="ProtNLM"/>
    </source>
</evidence>
<accession>A0ABM5KFW6</accession>
<name>A0ABM5KFW6_DIAVI</name>
<reference evidence="1" key="1">
    <citation type="submission" date="2025-05" db="UniProtKB">
        <authorList>
            <consortium name="EnsemblMetazoa"/>
        </authorList>
    </citation>
    <scope>IDENTIFICATION</scope>
</reference>
<dbReference type="InterPro" id="IPR036397">
    <property type="entry name" value="RNaseH_sf"/>
</dbReference>
<evidence type="ECO:0000313" key="1">
    <source>
        <dbReference type="EnsemblMetazoa" id="XP_050509092.1"/>
    </source>
</evidence>
<dbReference type="PANTHER" id="PTHR45913:SF21">
    <property type="entry name" value="DUF4371 DOMAIN-CONTAINING PROTEIN"/>
    <property type="match status" value="1"/>
</dbReference>
<dbReference type="RefSeq" id="XP_050509092.1">
    <property type="nucleotide sequence ID" value="XM_050653135.1"/>
</dbReference>
<dbReference type="Gene3D" id="3.30.420.10">
    <property type="entry name" value="Ribonuclease H-like superfamily/Ribonuclease H"/>
    <property type="match status" value="1"/>
</dbReference>
<dbReference type="EnsemblMetazoa" id="XM_050653135.1">
    <property type="protein sequence ID" value="XP_050509092.1"/>
    <property type="gene ID" value="LOC126886266"/>
</dbReference>
<keyword evidence="2" id="KW-1185">Reference proteome</keyword>
<dbReference type="PANTHER" id="PTHR45913">
    <property type="entry name" value="EPM2A-INTERACTING PROTEIN 1"/>
    <property type="match status" value="1"/>
</dbReference>
<proteinExistence type="predicted"/>
<organism evidence="1 2">
    <name type="scientific">Diabrotica virgifera virgifera</name>
    <name type="common">western corn rootworm</name>
    <dbReference type="NCBI Taxonomy" id="50390"/>
    <lineage>
        <taxon>Eukaryota</taxon>
        <taxon>Metazoa</taxon>
        <taxon>Ecdysozoa</taxon>
        <taxon>Arthropoda</taxon>
        <taxon>Hexapoda</taxon>
        <taxon>Insecta</taxon>
        <taxon>Pterygota</taxon>
        <taxon>Neoptera</taxon>
        <taxon>Endopterygota</taxon>
        <taxon>Coleoptera</taxon>
        <taxon>Polyphaga</taxon>
        <taxon>Cucujiformia</taxon>
        <taxon>Chrysomeloidea</taxon>
        <taxon>Chrysomelidae</taxon>
        <taxon>Galerucinae</taxon>
        <taxon>Diabroticina</taxon>
        <taxon>Diabroticites</taxon>
        <taxon>Diabrotica</taxon>
    </lineage>
</organism>